<reference evidence="1" key="1">
    <citation type="submission" date="2021-01" db="EMBL/GenBank/DDBJ databases">
        <authorList>
            <person name="Kaushik A."/>
        </authorList>
    </citation>
    <scope>NUCLEOTIDE SEQUENCE</scope>
    <source>
        <strain evidence="1">AG5</strain>
    </source>
</reference>
<name>A0A8H3E5U0_9AGAM</name>
<accession>A0A8H3E5U0</accession>
<comment type="caution">
    <text evidence="1">The sequence shown here is derived from an EMBL/GenBank/DDBJ whole genome shotgun (WGS) entry which is preliminary data.</text>
</comment>
<proteinExistence type="predicted"/>
<evidence type="ECO:0000313" key="1">
    <source>
        <dbReference type="EMBL" id="CAE7195927.1"/>
    </source>
</evidence>
<evidence type="ECO:0000313" key="2">
    <source>
        <dbReference type="Proteomes" id="UP000663827"/>
    </source>
</evidence>
<organism evidence="1 2">
    <name type="scientific">Rhizoctonia solani</name>
    <dbReference type="NCBI Taxonomy" id="456999"/>
    <lineage>
        <taxon>Eukaryota</taxon>
        <taxon>Fungi</taxon>
        <taxon>Dikarya</taxon>
        <taxon>Basidiomycota</taxon>
        <taxon>Agaricomycotina</taxon>
        <taxon>Agaricomycetes</taxon>
        <taxon>Cantharellales</taxon>
        <taxon>Ceratobasidiaceae</taxon>
        <taxon>Rhizoctonia</taxon>
    </lineage>
</organism>
<dbReference type="AlphaFoldDB" id="A0A8H3E5U0"/>
<protein>
    <submittedName>
        <fullName evidence="1">Uncharacterized protein</fullName>
    </submittedName>
</protein>
<sequence>MNDNDASLAEFYFYTLGDKTVYNQQLHDLFVCYTLVRGLQKECSHPRRPPLPLELILRITRFAGFIDSKPDMSLTIDASILAKTLARGFSSDLYMTERLSRAQLASMARLQLVEMPWDDSEPAYDSNMSPYTWAFIPLGTQSERFGPTGSPNGIVAALFSCRNEAEADAARALSEDVVIGDTFSLDHVINQQLEDGELPCVVVISRERARILVWRWWEPKF</sequence>
<gene>
    <name evidence="1" type="ORF">RDB_LOCUS132688</name>
</gene>
<dbReference type="EMBL" id="CAJNJQ010003294">
    <property type="protein sequence ID" value="CAE7195927.1"/>
    <property type="molecule type" value="Genomic_DNA"/>
</dbReference>
<dbReference type="Proteomes" id="UP000663827">
    <property type="component" value="Unassembled WGS sequence"/>
</dbReference>